<evidence type="ECO:0000256" key="4">
    <source>
        <dbReference type="ARBA" id="ARBA00023136"/>
    </source>
</evidence>
<feature type="transmembrane region" description="Helical" evidence="5">
    <location>
        <begin position="62"/>
        <end position="84"/>
    </location>
</feature>
<keyword evidence="3 5" id="KW-1133">Transmembrane helix</keyword>
<dbReference type="GO" id="GO:0016020">
    <property type="term" value="C:membrane"/>
    <property type="evidence" value="ECO:0007669"/>
    <property type="project" value="UniProtKB-SubCell"/>
</dbReference>
<organism evidence="6 7">
    <name type="scientific">Plantimonas leprariae</name>
    <dbReference type="NCBI Taxonomy" id="2615207"/>
    <lineage>
        <taxon>Bacteria</taxon>
        <taxon>Pseudomonadati</taxon>
        <taxon>Pseudomonadota</taxon>
        <taxon>Alphaproteobacteria</taxon>
        <taxon>Hyphomicrobiales</taxon>
        <taxon>Aurantimonadaceae</taxon>
        <taxon>Plantimonas</taxon>
    </lineage>
</organism>
<protein>
    <recommendedName>
        <fullName evidence="8">Isoprenylcysteine carboxyl methyltransferase</fullName>
    </recommendedName>
</protein>
<dbReference type="EMBL" id="VZDO01000003">
    <property type="protein sequence ID" value="KAB0681505.1"/>
    <property type="molecule type" value="Genomic_DNA"/>
</dbReference>
<dbReference type="Pfam" id="PF04140">
    <property type="entry name" value="ICMT"/>
    <property type="match status" value="1"/>
</dbReference>
<dbReference type="Gene3D" id="1.20.120.1630">
    <property type="match status" value="1"/>
</dbReference>
<name>A0A7V7TXV6_9HYPH</name>
<feature type="transmembrane region" description="Helical" evidence="5">
    <location>
        <begin position="118"/>
        <end position="143"/>
    </location>
</feature>
<evidence type="ECO:0000256" key="5">
    <source>
        <dbReference type="SAM" id="Phobius"/>
    </source>
</evidence>
<evidence type="ECO:0000256" key="1">
    <source>
        <dbReference type="ARBA" id="ARBA00004141"/>
    </source>
</evidence>
<dbReference type="InterPro" id="IPR052527">
    <property type="entry name" value="Metal_cation-efflux_comp"/>
</dbReference>
<proteinExistence type="predicted"/>
<dbReference type="PANTHER" id="PTHR43847:SF1">
    <property type="entry name" value="BLL3993 PROTEIN"/>
    <property type="match status" value="1"/>
</dbReference>
<evidence type="ECO:0000313" key="6">
    <source>
        <dbReference type="EMBL" id="KAB0681505.1"/>
    </source>
</evidence>
<dbReference type="Proteomes" id="UP000432089">
    <property type="component" value="Unassembled WGS sequence"/>
</dbReference>
<keyword evidence="2 5" id="KW-0812">Transmembrane</keyword>
<evidence type="ECO:0000256" key="3">
    <source>
        <dbReference type="ARBA" id="ARBA00022989"/>
    </source>
</evidence>
<reference evidence="6 7" key="1">
    <citation type="submission" date="2019-09" db="EMBL/GenBank/DDBJ databases">
        <title>YIM 132180 draft genome.</title>
        <authorList>
            <person name="Zhang K."/>
        </authorList>
    </citation>
    <scope>NUCLEOTIDE SEQUENCE [LARGE SCALE GENOMIC DNA]</scope>
    <source>
        <strain evidence="6 7">YIM 132180</strain>
    </source>
</reference>
<comment type="caution">
    <text evidence="6">The sequence shown here is derived from an EMBL/GenBank/DDBJ whole genome shotgun (WGS) entry which is preliminary data.</text>
</comment>
<dbReference type="AlphaFoldDB" id="A0A7V7TXV6"/>
<sequence>MFRLLTLAISFRHEKALRAGGAVEHGAANTRLLALTHVAYYVAGFAEGLFRAPRFDAVSGLGLALYLFGAAMLFVVIALLGRFWTVRIMIAPDHVAVTHPLFRVLRHPNYYLNILPELVGYALVMHAFATLVIGMAIYAVPLVRRIREEERVMRADVPGYT</sequence>
<accession>A0A7V7TXV6</accession>
<dbReference type="InterPro" id="IPR007269">
    <property type="entry name" value="ICMT_MeTrfase"/>
</dbReference>
<evidence type="ECO:0000313" key="7">
    <source>
        <dbReference type="Proteomes" id="UP000432089"/>
    </source>
</evidence>
<keyword evidence="4 5" id="KW-0472">Membrane</keyword>
<gene>
    <name evidence="6" type="ORF">F6X38_04880</name>
</gene>
<evidence type="ECO:0008006" key="8">
    <source>
        <dbReference type="Google" id="ProtNLM"/>
    </source>
</evidence>
<dbReference type="GO" id="GO:0004671">
    <property type="term" value="F:protein C-terminal S-isoprenylcysteine carboxyl O-methyltransferase activity"/>
    <property type="evidence" value="ECO:0007669"/>
    <property type="project" value="InterPro"/>
</dbReference>
<dbReference type="PANTHER" id="PTHR43847">
    <property type="entry name" value="BLL3993 PROTEIN"/>
    <property type="match status" value="1"/>
</dbReference>
<keyword evidence="7" id="KW-1185">Reference proteome</keyword>
<comment type="subcellular location">
    <subcellularLocation>
        <location evidence="1">Membrane</location>
        <topology evidence="1">Multi-pass membrane protein</topology>
    </subcellularLocation>
</comment>
<evidence type="ECO:0000256" key="2">
    <source>
        <dbReference type="ARBA" id="ARBA00022692"/>
    </source>
</evidence>